<dbReference type="Proteomes" id="UP000270678">
    <property type="component" value="Chromosome"/>
</dbReference>
<proteinExistence type="predicted"/>
<gene>
    <name evidence="1" type="ORF">EI981_12445</name>
</gene>
<dbReference type="InterPro" id="IPR027417">
    <property type="entry name" value="P-loop_NTPase"/>
</dbReference>
<dbReference type="EMBL" id="CP034346">
    <property type="protein sequence ID" value="AZS15193.1"/>
    <property type="molecule type" value="Genomic_DNA"/>
</dbReference>
<dbReference type="AlphaFoldDB" id="A0A3Q9I8Y4"/>
<keyword evidence="1" id="KW-0808">Transferase</keyword>
<dbReference type="OrthoDB" id="359078at2"/>
<sequence length="180" mass="20555">MDHKLPLFIVTGASGTGKTTVMQELPALMPDFVVFSTDDDIFGTTGPKLEYQDRYNILLHFASFVAKSGRGTIICGTMMPWDIEKCDSYSLFSDICFINLHCDDATRNHRLRNRGDRAMWSDDMLRQHEQFAQWLLDNAESAYHPPMPTIHTSNMSPYEVAEQIKHYVMLNWLAAAETSK</sequence>
<evidence type="ECO:0000313" key="1">
    <source>
        <dbReference type="EMBL" id="AZS15193.1"/>
    </source>
</evidence>
<dbReference type="SUPFAM" id="SSF52540">
    <property type="entry name" value="P-loop containing nucleoside triphosphate hydrolases"/>
    <property type="match status" value="1"/>
</dbReference>
<organism evidence="1 2">
    <name type="scientific">Paenibacillus lutimineralis</name>
    <dbReference type="NCBI Taxonomy" id="2707005"/>
    <lineage>
        <taxon>Bacteria</taxon>
        <taxon>Bacillati</taxon>
        <taxon>Bacillota</taxon>
        <taxon>Bacilli</taxon>
        <taxon>Bacillales</taxon>
        <taxon>Paenibacillaceae</taxon>
        <taxon>Paenibacillus</taxon>
    </lineage>
</organism>
<dbReference type="Pfam" id="PF13671">
    <property type="entry name" value="AAA_33"/>
    <property type="match status" value="1"/>
</dbReference>
<reference evidence="2" key="1">
    <citation type="submission" date="2018-12" db="EMBL/GenBank/DDBJ databases">
        <title>Complete genome sequence of Paenibacillus sp. MBLB1234.</title>
        <authorList>
            <person name="Nam Y.-D."/>
            <person name="Kang J."/>
            <person name="Chung W.-H."/>
            <person name="Park Y.S."/>
        </authorList>
    </citation>
    <scope>NUCLEOTIDE SEQUENCE [LARGE SCALE GENOMIC DNA]</scope>
    <source>
        <strain evidence="2">MBLB1234</strain>
    </source>
</reference>
<accession>A0A3Q9I8Y4</accession>
<dbReference type="RefSeq" id="WP_126998568.1">
    <property type="nucleotide sequence ID" value="NZ_CP034346.1"/>
</dbReference>
<dbReference type="GO" id="GO:0016301">
    <property type="term" value="F:kinase activity"/>
    <property type="evidence" value="ECO:0007669"/>
    <property type="project" value="UniProtKB-KW"/>
</dbReference>
<name>A0A3Q9I8Y4_9BACL</name>
<evidence type="ECO:0000313" key="2">
    <source>
        <dbReference type="Proteomes" id="UP000270678"/>
    </source>
</evidence>
<protein>
    <submittedName>
        <fullName evidence="1">Nucleoside kinase</fullName>
    </submittedName>
</protein>
<keyword evidence="2" id="KW-1185">Reference proteome</keyword>
<dbReference type="KEGG" id="plut:EI981_12445"/>
<keyword evidence="1" id="KW-0418">Kinase</keyword>
<dbReference type="Gene3D" id="3.40.50.300">
    <property type="entry name" value="P-loop containing nucleotide triphosphate hydrolases"/>
    <property type="match status" value="1"/>
</dbReference>